<dbReference type="RefSeq" id="WP_196421076.1">
    <property type="nucleotide sequence ID" value="NZ_JADQTO010000077.1"/>
</dbReference>
<dbReference type="EMBL" id="JADQTO010000077">
    <property type="protein sequence ID" value="MBG0569339.1"/>
    <property type="molecule type" value="Genomic_DNA"/>
</dbReference>
<comment type="caution">
    <text evidence="1">The sequence shown here is derived from an EMBL/GenBank/DDBJ whole genome shotgun (WGS) entry which is preliminary data.</text>
</comment>
<name>A0A931G8K3_9ACTN</name>
<gene>
    <name evidence="1" type="ORF">I4J89_48895</name>
</gene>
<dbReference type="PROSITE" id="PS51257">
    <property type="entry name" value="PROKAR_LIPOPROTEIN"/>
    <property type="match status" value="1"/>
</dbReference>
<keyword evidence="2" id="KW-1185">Reference proteome</keyword>
<reference evidence="1" key="1">
    <citation type="submission" date="2020-11" db="EMBL/GenBank/DDBJ databases">
        <title>Isolation and identification of active actinomycetes.</title>
        <authorList>
            <person name="Sun X."/>
        </authorList>
    </citation>
    <scope>NUCLEOTIDE SEQUENCE</scope>
    <source>
        <strain evidence="1">NEAU-A11</strain>
    </source>
</reference>
<dbReference type="AlphaFoldDB" id="A0A931G8K3"/>
<evidence type="ECO:0000313" key="1">
    <source>
        <dbReference type="EMBL" id="MBG0569339.1"/>
    </source>
</evidence>
<evidence type="ECO:0000313" key="2">
    <source>
        <dbReference type="Proteomes" id="UP000598146"/>
    </source>
</evidence>
<evidence type="ECO:0008006" key="3">
    <source>
        <dbReference type="Google" id="ProtNLM"/>
    </source>
</evidence>
<organism evidence="1 2">
    <name type="scientific">Actinoplanes aureus</name>
    <dbReference type="NCBI Taxonomy" id="2792083"/>
    <lineage>
        <taxon>Bacteria</taxon>
        <taxon>Bacillati</taxon>
        <taxon>Actinomycetota</taxon>
        <taxon>Actinomycetes</taxon>
        <taxon>Micromonosporales</taxon>
        <taxon>Micromonosporaceae</taxon>
        <taxon>Actinoplanes</taxon>
    </lineage>
</organism>
<accession>A0A931G8K3</accession>
<proteinExistence type="predicted"/>
<sequence>MMAKQLLLAILAGLHLRAERLCLVGTLLTVALAGCAEERGKPAELSDPGALITDDILERLAPGAVRVPEESLGAISGLKRCSVDLESDSSSMRGDLVLTVSVGGVDMYGPAWQKEQCASVNAQPAADGPGDRSCVRVRPWSDGEARVDALAWLGNDYQARVGYQVVRPRQLPPSAEQDVRVLLEAAVNVLASGR</sequence>
<protein>
    <recommendedName>
        <fullName evidence="3">DUF3558 domain-containing protein</fullName>
    </recommendedName>
</protein>
<dbReference type="Proteomes" id="UP000598146">
    <property type="component" value="Unassembled WGS sequence"/>
</dbReference>